<gene>
    <name evidence="1" type="ORF">QJU78_04175</name>
</gene>
<dbReference type="EMBL" id="JASAYJ010000006">
    <property type="protein sequence ID" value="MDP8186972.1"/>
    <property type="molecule type" value="Genomic_DNA"/>
</dbReference>
<dbReference type="InterPro" id="IPR025601">
    <property type="entry name" value="ATP-bd_sugar_transptr-like"/>
</dbReference>
<proteinExistence type="predicted"/>
<evidence type="ECO:0000313" key="2">
    <source>
        <dbReference type="Proteomes" id="UP001230466"/>
    </source>
</evidence>
<accession>A0AAW8CGS6</accession>
<sequence>MPSEFDTLLKQADSSIEEIIMAECVINGEKYSATYDENPTMAEFLSRGDEPRINGTERTLTLFRSSGYKPKAGHQVKVNERNYVVQSYAFQDGLIILQLE</sequence>
<organism evidence="1 2">
    <name type="scientific">Pasteurella atlantica</name>
    <dbReference type="NCBI Taxonomy" id="2827233"/>
    <lineage>
        <taxon>Bacteria</taxon>
        <taxon>Pseudomonadati</taxon>
        <taxon>Pseudomonadota</taxon>
        <taxon>Gammaproteobacteria</taxon>
        <taxon>Pasteurellales</taxon>
        <taxon>Pasteurellaceae</taxon>
        <taxon>Pasteurella</taxon>
    </lineage>
</organism>
<dbReference type="Proteomes" id="UP001230466">
    <property type="component" value="Unassembled WGS sequence"/>
</dbReference>
<dbReference type="AlphaFoldDB" id="A0AAW8CGS6"/>
<dbReference type="RefSeq" id="WP_211598940.1">
    <property type="nucleotide sequence ID" value="NZ_JAGRQI010000019.1"/>
</dbReference>
<protein>
    <submittedName>
        <fullName evidence="1">Phage tail protein</fullName>
    </submittedName>
</protein>
<dbReference type="Pfam" id="PF13856">
    <property type="entry name" value="Gifsy-2"/>
    <property type="match status" value="1"/>
</dbReference>
<dbReference type="SUPFAM" id="SSF69279">
    <property type="entry name" value="Phage tail proteins"/>
    <property type="match status" value="1"/>
</dbReference>
<comment type="caution">
    <text evidence="1">The sequence shown here is derived from an EMBL/GenBank/DDBJ whole genome shotgun (WGS) entry which is preliminary data.</text>
</comment>
<evidence type="ECO:0000313" key="1">
    <source>
        <dbReference type="EMBL" id="MDP8186972.1"/>
    </source>
</evidence>
<reference evidence="1" key="1">
    <citation type="journal article" date="2023" name="Front. Microbiol.">
        <title>Phylogeography and host specificity of Pasteurellaceae pathogenic to sea-farmed fish in the north-east Atlantic.</title>
        <authorList>
            <person name="Gulla S."/>
            <person name="Colquhoun D.J."/>
            <person name="Olsen A.B."/>
            <person name="Spilsberg B."/>
            <person name="Lagesen K."/>
            <person name="Aakesson C.P."/>
            <person name="Strom S."/>
            <person name="Manji F."/>
            <person name="Birkbeck T.H."/>
            <person name="Nilsen H.K."/>
        </authorList>
    </citation>
    <scope>NUCLEOTIDE SEQUENCE</scope>
    <source>
        <strain evidence="1">VIB1234</strain>
    </source>
</reference>
<dbReference type="Gene3D" id="2.40.10.210">
    <property type="entry name" value="Phage tail proteins (gpFII-like)"/>
    <property type="match status" value="1"/>
</dbReference>
<name>A0AAW8CGS6_9PAST</name>